<keyword evidence="3" id="KW-0479">Metal-binding</keyword>
<feature type="region of interest" description="Disordered" evidence="7">
    <location>
        <begin position="49"/>
        <end position="70"/>
    </location>
</feature>
<dbReference type="EC" id="3.4.-.-" evidence="9"/>
<evidence type="ECO:0000313" key="9">
    <source>
        <dbReference type="EMBL" id="OIR00031.1"/>
    </source>
</evidence>
<dbReference type="Pfam" id="PF01435">
    <property type="entry name" value="Peptidase_M48"/>
    <property type="match status" value="1"/>
</dbReference>
<evidence type="ECO:0000256" key="1">
    <source>
        <dbReference type="ARBA" id="ARBA00001947"/>
    </source>
</evidence>
<dbReference type="InterPro" id="IPR051156">
    <property type="entry name" value="Mito/Outer_Membr_Metalloprot"/>
</dbReference>
<dbReference type="PANTHER" id="PTHR22726">
    <property type="entry name" value="METALLOENDOPEPTIDASE OMA1"/>
    <property type="match status" value="1"/>
</dbReference>
<reference evidence="9" key="1">
    <citation type="submission" date="2016-10" db="EMBL/GenBank/DDBJ databases">
        <title>Sequence of Gallionella enrichment culture.</title>
        <authorList>
            <person name="Poehlein A."/>
            <person name="Muehling M."/>
            <person name="Daniel R."/>
        </authorList>
    </citation>
    <scope>NUCLEOTIDE SEQUENCE</scope>
</reference>
<evidence type="ECO:0000259" key="8">
    <source>
        <dbReference type="Pfam" id="PF01435"/>
    </source>
</evidence>
<comment type="caution">
    <text evidence="9">The sequence shown here is derived from an EMBL/GenBank/DDBJ whole genome shotgun (WGS) entry which is preliminary data.</text>
</comment>
<dbReference type="EMBL" id="MLJW01000099">
    <property type="protein sequence ID" value="OIR00031.1"/>
    <property type="molecule type" value="Genomic_DNA"/>
</dbReference>
<keyword evidence="5" id="KW-0862">Zinc</keyword>
<dbReference type="GO" id="GO:0046872">
    <property type="term" value="F:metal ion binding"/>
    <property type="evidence" value="ECO:0007669"/>
    <property type="project" value="UniProtKB-KW"/>
</dbReference>
<proteinExistence type="predicted"/>
<organism evidence="9">
    <name type="scientific">mine drainage metagenome</name>
    <dbReference type="NCBI Taxonomy" id="410659"/>
    <lineage>
        <taxon>unclassified sequences</taxon>
        <taxon>metagenomes</taxon>
        <taxon>ecological metagenomes</taxon>
    </lineage>
</organism>
<gene>
    <name evidence="9" type="primary">bepA_38</name>
    <name evidence="9" type="ORF">GALL_178520</name>
</gene>
<dbReference type="InterPro" id="IPR001915">
    <property type="entry name" value="Peptidase_M48"/>
</dbReference>
<protein>
    <submittedName>
        <fullName evidence="9">Beta-barrel assembly-enhancing protease</fullName>
        <ecNumber evidence="9">3.4.-.-</ecNumber>
    </submittedName>
</protein>
<feature type="domain" description="Peptidase M48" evidence="8">
    <location>
        <begin position="112"/>
        <end position="291"/>
    </location>
</feature>
<keyword evidence="4 9" id="KW-0378">Hydrolase</keyword>
<evidence type="ECO:0000256" key="7">
    <source>
        <dbReference type="SAM" id="MobiDB-lite"/>
    </source>
</evidence>
<evidence type="ECO:0000256" key="5">
    <source>
        <dbReference type="ARBA" id="ARBA00022833"/>
    </source>
</evidence>
<dbReference type="PANTHER" id="PTHR22726:SF1">
    <property type="entry name" value="METALLOENDOPEPTIDASE OMA1, MITOCHONDRIAL"/>
    <property type="match status" value="1"/>
</dbReference>
<evidence type="ECO:0000256" key="6">
    <source>
        <dbReference type="ARBA" id="ARBA00023049"/>
    </source>
</evidence>
<dbReference type="GO" id="GO:0051603">
    <property type="term" value="P:proteolysis involved in protein catabolic process"/>
    <property type="evidence" value="ECO:0007669"/>
    <property type="project" value="TreeGrafter"/>
</dbReference>
<dbReference type="GO" id="GO:0016020">
    <property type="term" value="C:membrane"/>
    <property type="evidence" value="ECO:0007669"/>
    <property type="project" value="TreeGrafter"/>
</dbReference>
<keyword evidence="2 9" id="KW-0645">Protease</keyword>
<evidence type="ECO:0000256" key="4">
    <source>
        <dbReference type="ARBA" id="ARBA00022801"/>
    </source>
</evidence>
<keyword evidence="6" id="KW-0482">Metalloprotease</keyword>
<dbReference type="Gene3D" id="3.30.2010.10">
    <property type="entry name" value="Metalloproteases ('zincins'), catalytic domain"/>
    <property type="match status" value="1"/>
</dbReference>
<evidence type="ECO:0000256" key="2">
    <source>
        <dbReference type="ARBA" id="ARBA00022670"/>
    </source>
</evidence>
<dbReference type="AlphaFoldDB" id="A0A1J5RVN5"/>
<comment type="cofactor">
    <cofactor evidence="1">
        <name>Zn(2+)</name>
        <dbReference type="ChEBI" id="CHEBI:29105"/>
    </cofactor>
</comment>
<dbReference type="CDD" id="cd07333">
    <property type="entry name" value="M48C_bepA_like"/>
    <property type="match status" value="1"/>
</dbReference>
<accession>A0A1J5RVN5</accession>
<sequence>MKTSISTLTHKKLFISALFASLLGGISLHSLAFDFQGALKDAAEKKIGLKPESTSPESKDAASTPATNAVATKEAKPAFNWKNPSKEEEIALGREITGNLLGAAPLVKDAALQKYVNSVGRWVASQSERPDLPWRFGVIDSSDLNAFSAPGGYVVLTKGLYLKLTNEAQLAGVLGHEIAHVVRKHQLKLLQKQQLLSMGAGFLSDQLTKGNDLISKVIGTGAEISARSLDKDAEYEADRLGLSYATRAGYEPFGLADVLQTLGQTSKDDSSVALLFKTHPLPDDRLSTLADAVGNKLDNIKNGKTLENRFYHIK</sequence>
<evidence type="ECO:0000256" key="3">
    <source>
        <dbReference type="ARBA" id="ARBA00022723"/>
    </source>
</evidence>
<dbReference type="GO" id="GO:0004222">
    <property type="term" value="F:metalloendopeptidase activity"/>
    <property type="evidence" value="ECO:0007669"/>
    <property type="project" value="InterPro"/>
</dbReference>
<name>A0A1J5RVN5_9ZZZZ</name>